<comment type="caution">
    <text evidence="2">The sequence shown here is derived from an EMBL/GenBank/DDBJ whole genome shotgun (WGS) entry which is preliminary data.</text>
</comment>
<evidence type="ECO:0000313" key="3">
    <source>
        <dbReference type="Proteomes" id="UP000596742"/>
    </source>
</evidence>
<dbReference type="EMBL" id="UYJE01007120">
    <property type="protein sequence ID" value="VDI51951.1"/>
    <property type="molecule type" value="Genomic_DNA"/>
</dbReference>
<dbReference type="AlphaFoldDB" id="A0A8B6FPE7"/>
<sequence length="434" mass="48776">MKEILKLILEDKQKNVSSLSDSKKKLESEISAIRRQINQHLDQIQDLFIAEFNRTVENATQQIQSFIASLKNNQREIDECIEDVENIKKYATDMQTFLGIDQLENKLNKSENDIQSWTDGKRLCSTVVSYNINSFLQNICNDITTFGKHIIDLQPCELSLHRKKEGQAQLTVSLEPKTSVEHITLKLKTKFKTLCTNVSGCCILPCGKLVVSNHLSSHLILFAPDGKFEKEINNIIPYIYDVAYVDNETVAVVSNTKENIKLVNLKSGKILRSIFTISPSCGITYIEGSFIISSKEGHLLEVGLEDTKTNIIGSNVVSTYVASFENNFYSIGQDKDTVVCQNRNGDLLWTFTNKTVIKGKRCITVDEHGNLFVVGKESKNVIIISSDGTKHKILLSETDLCGSPWAIDYNSELKSLLVANEKDGQAFLYSVHYS</sequence>
<dbReference type="OrthoDB" id="6091353at2759"/>
<gene>
    <name evidence="2" type="ORF">MGAL_10B012694</name>
</gene>
<name>A0A8B6FPE7_MYTGA</name>
<proteinExistence type="predicted"/>
<accession>A0A8B6FPE7</accession>
<keyword evidence="3" id="KW-1185">Reference proteome</keyword>
<evidence type="ECO:0000256" key="1">
    <source>
        <dbReference type="SAM" id="Coils"/>
    </source>
</evidence>
<dbReference type="InterPro" id="IPR011042">
    <property type="entry name" value="6-blade_b-propeller_TolB-like"/>
</dbReference>
<reference evidence="2" key="1">
    <citation type="submission" date="2018-11" db="EMBL/GenBank/DDBJ databases">
        <authorList>
            <person name="Alioto T."/>
            <person name="Alioto T."/>
        </authorList>
    </citation>
    <scope>NUCLEOTIDE SEQUENCE</scope>
</reference>
<feature type="coiled-coil region" evidence="1">
    <location>
        <begin position="9"/>
        <end position="76"/>
    </location>
</feature>
<keyword evidence="1" id="KW-0175">Coiled coil</keyword>
<dbReference type="Proteomes" id="UP000596742">
    <property type="component" value="Unassembled WGS sequence"/>
</dbReference>
<evidence type="ECO:0000313" key="2">
    <source>
        <dbReference type="EMBL" id="VDI51951.1"/>
    </source>
</evidence>
<organism evidence="2 3">
    <name type="scientific">Mytilus galloprovincialis</name>
    <name type="common">Mediterranean mussel</name>
    <dbReference type="NCBI Taxonomy" id="29158"/>
    <lineage>
        <taxon>Eukaryota</taxon>
        <taxon>Metazoa</taxon>
        <taxon>Spiralia</taxon>
        <taxon>Lophotrochozoa</taxon>
        <taxon>Mollusca</taxon>
        <taxon>Bivalvia</taxon>
        <taxon>Autobranchia</taxon>
        <taxon>Pteriomorphia</taxon>
        <taxon>Mytilida</taxon>
        <taxon>Mytiloidea</taxon>
        <taxon>Mytilidae</taxon>
        <taxon>Mytilinae</taxon>
        <taxon>Mytilus</taxon>
    </lineage>
</organism>
<dbReference type="SUPFAM" id="SSF101898">
    <property type="entry name" value="NHL repeat"/>
    <property type="match status" value="1"/>
</dbReference>
<protein>
    <submittedName>
        <fullName evidence="2">Uncharacterized protein</fullName>
    </submittedName>
</protein>
<dbReference type="Gene3D" id="2.120.10.30">
    <property type="entry name" value="TolB, C-terminal domain"/>
    <property type="match status" value="1"/>
</dbReference>